<evidence type="ECO:0000256" key="13">
    <source>
        <dbReference type="ARBA" id="ARBA00031200"/>
    </source>
</evidence>
<feature type="binding site" evidence="16">
    <location>
        <position position="26"/>
    </location>
    <ligand>
        <name>Mg(2+)</name>
        <dbReference type="ChEBI" id="CHEBI:18420"/>
        <label>2</label>
    </ligand>
</feature>
<feature type="transmembrane region" description="Helical" evidence="17">
    <location>
        <begin position="392"/>
        <end position="414"/>
    </location>
</feature>
<dbReference type="InterPro" id="IPR006073">
    <property type="entry name" value="GTP-bd"/>
</dbReference>
<dbReference type="PROSITE" id="PS51711">
    <property type="entry name" value="G_FEOB"/>
    <property type="match status" value="1"/>
</dbReference>
<feature type="transmembrane region" description="Helical" evidence="17">
    <location>
        <begin position="353"/>
        <end position="372"/>
    </location>
</feature>
<evidence type="ECO:0000256" key="12">
    <source>
        <dbReference type="ARBA" id="ARBA00023136"/>
    </source>
</evidence>
<evidence type="ECO:0000256" key="6">
    <source>
        <dbReference type="ARBA" id="ARBA00022692"/>
    </source>
</evidence>
<keyword evidence="8 17" id="KW-1133">Transmembrane helix</keyword>
<keyword evidence="20" id="KW-1185">Reference proteome</keyword>
<dbReference type="InterPro" id="IPR030389">
    <property type="entry name" value="G_FEOB_dom"/>
</dbReference>
<feature type="binding site" evidence="16">
    <location>
        <position position="25"/>
    </location>
    <ligand>
        <name>Mg(2+)</name>
        <dbReference type="ChEBI" id="CHEBI:18420"/>
        <label>2</label>
    </ligand>
</feature>
<dbReference type="Gene3D" id="1.10.287.1770">
    <property type="match status" value="1"/>
</dbReference>
<dbReference type="GO" id="GO:0015093">
    <property type="term" value="F:ferrous iron transmembrane transporter activity"/>
    <property type="evidence" value="ECO:0007669"/>
    <property type="project" value="UniProtKB-UniRule"/>
</dbReference>
<protein>
    <recommendedName>
        <fullName evidence="13 14">Ferrous iron transport protein B</fullName>
    </recommendedName>
</protein>
<name>A0A498R7J0_9FIRM</name>
<dbReference type="Pfam" id="PF02421">
    <property type="entry name" value="FeoB_N"/>
    <property type="match status" value="1"/>
</dbReference>
<keyword evidence="6 17" id="KW-0812">Transmembrane</keyword>
<evidence type="ECO:0000256" key="15">
    <source>
        <dbReference type="PIRSR" id="PIRSR603373-1"/>
    </source>
</evidence>
<dbReference type="InterPro" id="IPR005225">
    <property type="entry name" value="Small_GTP-bd"/>
</dbReference>
<dbReference type="NCBIfam" id="TIGR00231">
    <property type="entry name" value="small_GTP"/>
    <property type="match status" value="1"/>
</dbReference>
<keyword evidence="4" id="KW-1003">Cell membrane</keyword>
<dbReference type="GO" id="GO:0046872">
    <property type="term" value="F:metal ion binding"/>
    <property type="evidence" value="ECO:0007669"/>
    <property type="project" value="UniProtKB-KW"/>
</dbReference>
<evidence type="ECO:0000256" key="1">
    <source>
        <dbReference type="ARBA" id="ARBA00003926"/>
    </source>
</evidence>
<dbReference type="InterPro" id="IPR011640">
    <property type="entry name" value="Fe2_transport_prot_B_C"/>
</dbReference>
<dbReference type="Pfam" id="PF07664">
    <property type="entry name" value="FeoB_C"/>
    <property type="match status" value="1"/>
</dbReference>
<dbReference type="SUPFAM" id="SSF52540">
    <property type="entry name" value="P-loop containing nucleoside triphosphate hydrolases"/>
    <property type="match status" value="1"/>
</dbReference>
<evidence type="ECO:0000256" key="14">
    <source>
        <dbReference type="NCBIfam" id="TIGR00437"/>
    </source>
</evidence>
<feature type="domain" description="FeoB-type G" evidence="18">
    <location>
        <begin position="4"/>
        <end position="166"/>
    </location>
</feature>
<feature type="transmembrane region" description="Helical" evidence="17">
    <location>
        <begin position="615"/>
        <end position="634"/>
    </location>
</feature>
<dbReference type="Proteomes" id="UP000277811">
    <property type="component" value="Unassembled WGS sequence"/>
</dbReference>
<keyword evidence="11 15" id="KW-0342">GTP-binding</keyword>
<keyword evidence="7 15" id="KW-0547">Nucleotide-binding</keyword>
<dbReference type="PANTHER" id="PTHR43185:SF1">
    <property type="entry name" value="FE(2+) TRANSPORTER FEOB"/>
    <property type="match status" value="1"/>
</dbReference>
<keyword evidence="16" id="KW-0460">Magnesium</keyword>
<comment type="function">
    <text evidence="1 17">Probable transporter of a GTP-driven Fe(2+) uptake system.</text>
</comment>
<feature type="transmembrane region" description="Helical" evidence="17">
    <location>
        <begin position="426"/>
        <end position="450"/>
    </location>
</feature>
<dbReference type="AlphaFoldDB" id="A0A498R7J0"/>
<comment type="similarity">
    <text evidence="17">Belongs to the TRAFAC class TrmE-Era-EngA-EngB-Septin-like GTPase superfamily. FeoB GTPase (TC 9.A.8) family.</text>
</comment>
<organism evidence="19 20">
    <name type="scientific">Lucifera butyrica</name>
    <dbReference type="NCBI Taxonomy" id="1351585"/>
    <lineage>
        <taxon>Bacteria</taxon>
        <taxon>Bacillati</taxon>
        <taxon>Bacillota</taxon>
        <taxon>Negativicutes</taxon>
        <taxon>Veillonellales</taxon>
        <taxon>Veillonellaceae</taxon>
        <taxon>Lucifera</taxon>
    </lineage>
</organism>
<keyword evidence="5 17" id="KW-0410">Iron transport</keyword>
<dbReference type="PRINTS" id="PR00326">
    <property type="entry name" value="GTP1OBG"/>
</dbReference>
<evidence type="ECO:0000256" key="11">
    <source>
        <dbReference type="ARBA" id="ARBA00023134"/>
    </source>
</evidence>
<evidence type="ECO:0000256" key="8">
    <source>
        <dbReference type="ARBA" id="ARBA00022989"/>
    </source>
</evidence>
<dbReference type="InterPro" id="IPR003373">
    <property type="entry name" value="Fe2_transport_prot-B"/>
</dbReference>
<dbReference type="CDD" id="cd01879">
    <property type="entry name" value="FeoB"/>
    <property type="match status" value="1"/>
</dbReference>
<evidence type="ECO:0000313" key="19">
    <source>
        <dbReference type="EMBL" id="VBB06232.1"/>
    </source>
</evidence>
<dbReference type="EMBL" id="UPPP01000061">
    <property type="protein sequence ID" value="VBB06232.1"/>
    <property type="molecule type" value="Genomic_DNA"/>
</dbReference>
<dbReference type="Pfam" id="PF07670">
    <property type="entry name" value="Gate"/>
    <property type="match status" value="2"/>
</dbReference>
<evidence type="ECO:0000256" key="17">
    <source>
        <dbReference type="RuleBase" id="RU362098"/>
    </source>
</evidence>
<dbReference type="OrthoDB" id="9809127at2"/>
<feature type="binding site" evidence="15">
    <location>
        <begin position="11"/>
        <end position="18"/>
    </location>
    <ligand>
        <name>GTP</name>
        <dbReference type="ChEBI" id="CHEBI:37565"/>
        <label>1</label>
    </ligand>
</feature>
<gene>
    <name evidence="19" type="ORF">LUCI_1448</name>
</gene>
<dbReference type="InterPro" id="IPR027417">
    <property type="entry name" value="P-loop_NTPase"/>
</dbReference>
<keyword evidence="12 17" id="KW-0472">Membrane</keyword>
<dbReference type="InterPro" id="IPR041069">
    <property type="entry name" value="FeoB_Cyto"/>
</dbReference>
<feature type="binding site" evidence="15">
    <location>
        <begin position="117"/>
        <end position="120"/>
    </location>
    <ligand>
        <name>GTP</name>
        <dbReference type="ChEBI" id="CHEBI:37565"/>
        <label>1</label>
    </ligand>
</feature>
<proteinExistence type="inferred from homology"/>
<evidence type="ECO:0000256" key="2">
    <source>
        <dbReference type="ARBA" id="ARBA00004651"/>
    </source>
</evidence>
<dbReference type="GO" id="GO:0005886">
    <property type="term" value="C:plasma membrane"/>
    <property type="evidence" value="ECO:0007669"/>
    <property type="project" value="UniProtKB-SubCell"/>
</dbReference>
<evidence type="ECO:0000256" key="5">
    <source>
        <dbReference type="ARBA" id="ARBA00022496"/>
    </source>
</evidence>
<sequence>MPQLPKIVLVGPPNVGKSALFNVLTGTYVTVSNYPGTTVDISQGKCRIQNRTFELIDTPGTYSLLPLSDEEKVTRQFLFSEKPAMVVQVIDAKNIRRMLAMTLALIDAGLPVVLDLNIMDEAQQAGVLINIPILEDILGIPVVATSALKRWGLDDLKKAIVRHQYKTPLALKFSDQIENAIELIDSLLTAEYGVSKRMIALLLLQQDGEMLPRITAEKNYEQIAKCVNDLVGQFSYSLDYVLAMERQEMVDKILQTTVREGRVHSHGFRETIGDWTRNPWTGIPVLCLVLYYGLYQFVGNFGAGFLVDYIDTNIFGQYLSPFIESIVTQYVPFHWAQSLLIGEYGIFTLGFRYAVAIILPIVGTFFFMFAILEDCGYLPRLAMLMDRIFQYIGLNGRAVIPLTLGLGCGTMATVVTRTLETKRERLLATFLLTLTIPCSAQLGLVLALLSRNSLTLVLWAAYILGIFVIAGLLGERLLPGERSPFYLEIPPLRIPVMSNVFMKAYTRMMWYFVEITPVFILTSIFLWLGERSGILQGMIYYLQPFMSFLGLPPETAQVFLFGFFRRDYGAAGLYDMSLNGMLNDYQLLVAATTLTLFVPCIAQLVVLLKERGFSVAMLILLCVILTAFFSGWMMNQIISLLGLI</sequence>
<evidence type="ECO:0000256" key="3">
    <source>
        <dbReference type="ARBA" id="ARBA00022448"/>
    </source>
</evidence>
<feature type="transmembrane region" description="Helical" evidence="17">
    <location>
        <begin position="585"/>
        <end position="608"/>
    </location>
</feature>
<dbReference type="Pfam" id="PF17910">
    <property type="entry name" value="FeoB_Cyto"/>
    <property type="match status" value="1"/>
</dbReference>
<feature type="transmembrane region" description="Helical" evidence="17">
    <location>
        <begin position="456"/>
        <end position="473"/>
    </location>
</feature>
<dbReference type="InterPro" id="IPR011642">
    <property type="entry name" value="Gate_dom"/>
</dbReference>
<evidence type="ECO:0000256" key="7">
    <source>
        <dbReference type="ARBA" id="ARBA00022741"/>
    </source>
</evidence>
<dbReference type="InterPro" id="IPR050860">
    <property type="entry name" value="FeoB_GTPase"/>
</dbReference>
<keyword evidence="9 17" id="KW-0408">Iron</keyword>
<keyword evidence="16" id="KW-0479">Metal-binding</keyword>
<evidence type="ECO:0000313" key="20">
    <source>
        <dbReference type="Proteomes" id="UP000277811"/>
    </source>
</evidence>
<accession>A0A498R7J0</accession>
<dbReference type="PANTHER" id="PTHR43185">
    <property type="entry name" value="FERROUS IRON TRANSPORT PROTEIN B"/>
    <property type="match status" value="1"/>
</dbReference>
<feature type="transmembrane region" description="Helical" evidence="17">
    <location>
        <begin position="540"/>
        <end position="565"/>
    </location>
</feature>
<dbReference type="NCBIfam" id="TIGR00437">
    <property type="entry name" value="feoB"/>
    <property type="match status" value="1"/>
</dbReference>
<evidence type="ECO:0000256" key="10">
    <source>
        <dbReference type="ARBA" id="ARBA00023065"/>
    </source>
</evidence>
<feature type="transmembrane region" description="Helical" evidence="17">
    <location>
        <begin position="508"/>
        <end position="528"/>
    </location>
</feature>
<keyword evidence="10" id="KW-0406">Ion transport</keyword>
<dbReference type="RefSeq" id="WP_122627168.1">
    <property type="nucleotide sequence ID" value="NZ_UPPP01000061.1"/>
</dbReference>
<feature type="binding site" evidence="16">
    <location>
        <position position="22"/>
    </location>
    <ligand>
        <name>Mg(2+)</name>
        <dbReference type="ChEBI" id="CHEBI:18420"/>
        <label>1</label>
    </ligand>
</feature>
<evidence type="ECO:0000259" key="18">
    <source>
        <dbReference type="PROSITE" id="PS51711"/>
    </source>
</evidence>
<feature type="binding site" evidence="15">
    <location>
        <begin position="36"/>
        <end position="40"/>
    </location>
    <ligand>
        <name>GTP</name>
        <dbReference type="ChEBI" id="CHEBI:37565"/>
        <label>1</label>
    </ligand>
</feature>
<evidence type="ECO:0000256" key="16">
    <source>
        <dbReference type="PIRSR" id="PIRSR603373-2"/>
    </source>
</evidence>
<dbReference type="Gene3D" id="3.40.50.300">
    <property type="entry name" value="P-loop containing nucleotide triphosphate hydrolases"/>
    <property type="match status" value="1"/>
</dbReference>
<evidence type="ECO:0000256" key="9">
    <source>
        <dbReference type="ARBA" id="ARBA00023004"/>
    </source>
</evidence>
<feature type="binding site" evidence="15">
    <location>
        <begin position="57"/>
        <end position="60"/>
    </location>
    <ligand>
        <name>GTP</name>
        <dbReference type="ChEBI" id="CHEBI:37565"/>
        <label>1</label>
    </ligand>
</feature>
<comment type="subcellular location">
    <subcellularLocation>
        <location evidence="2 17">Cell membrane</location>
        <topology evidence="2 17">Multi-pass membrane protein</topology>
    </subcellularLocation>
</comment>
<reference evidence="19 20" key="1">
    <citation type="submission" date="2018-06" db="EMBL/GenBank/DDBJ databases">
        <authorList>
            <person name="Strepis N."/>
        </authorList>
    </citation>
    <scope>NUCLEOTIDE SEQUENCE [LARGE SCALE GENOMIC DNA]</scope>
    <source>
        <strain evidence="19">LUCI</strain>
    </source>
</reference>
<keyword evidence="3 17" id="KW-0813">Transport</keyword>
<evidence type="ECO:0000256" key="4">
    <source>
        <dbReference type="ARBA" id="ARBA00022475"/>
    </source>
</evidence>
<dbReference type="GO" id="GO:0005525">
    <property type="term" value="F:GTP binding"/>
    <property type="evidence" value="ECO:0007669"/>
    <property type="project" value="UniProtKB-KW"/>
</dbReference>